<sequence>MTRDRREIREKTRAVLLAAIMIVSIFGGTMAFAGSAAAQPSNTSLSDSLVQPSESVTISGDVPEDFDPNNQDLYVNVDENQDGSVNTSVVVSDGNIDAEADTFEQSFVVDGGLELEDGDVAEIYVAEDQSSLTDLAGTLTVDGSSPTIENFSPEEDADVNNPFQPITVDVSDEVTANEDLSITVNVDNAGNINTYEINPETATGDGVEYADGTVTIDPSSDNVPRFTQDTVDVSVTVVDEAGNEGSGDVTFEVIQAAVTADYNIADPGNDVNDVNETVEVELTAQGAGLEVNDSTATLTITGPDGYEQSFDYTDDQYNNDTDTFSVTPDGGETVPSFDTDGSYTVSVSASDSAGNSVDESDESESFLVDTQSPNVTSVTLTDDNLNVSDTDENGEEVRVTFDESGTGPSAESGVNPGSVEVAVDIGGEVQTATGTEFVDDDVEETVIVPLDLSNGGYDGVENESAIVNVTAASDTAGNSLGNADADESNTTFAIDTDGPSVELSGLPADGTLSGYVNVTSLIDSDKTSDVDETVVTIEVGGEDETVQNADELPGAIDQNALVDITGTAENLTTQVDAYPDGTHVLVVAVQDDAGNPAFATKPFTLDNGEGATINQSGTNYLPGVVTPVGVGTSDVDVSEVFNEEESELEYEVNGDGVLDDSVIEAEDFRGQTVNVSAETEDGSDSTLPVQIQFAPLIGAESVSGDEINIGVETDAESLEELNVTVEDTDGHFAQTERQLTRDDFTEYGDDSGIYTADPEGFDDGVYEVTVTDAVENGDDVLGQTTDLDGNTEAIVDAGGPSPETAYVTGSDGQATFVRVEFNEVVDDVDAEDVSFDGSGDAVVNVNNGADDGILNVTLDGEVQTADAPLLNVSGVTEATGDGSTLGADASTNVTTASFDLAADGLNVISLPAEAGSKDIAETGLNSSAIETVSAYDATTDSFEQYSPGAEENDLTELEGGVGYVVNVDEDTTVEFNVQNVPSEELQAPQSQQISEGYNLIGHYQEGQQSVGQALTYLDATYDIERGYSGTQVSALEAGEGYWLFSNGAGTHAPVNYGGVSSEQPSVGSVQLTETNDDGVLRQSEQVEISATVQHDDVIDSVTADPPSEIAAGTGPVTLTDDNNDGEYTGTLTVNFSDDAEGDTTLTIPVQAVDVDGNAGIADSGEVQTASDAGSDDPREPKAVTNLDTGVEYNSLTAALNEAEEFQTLELTRGNFSEDRDSLTVSTNNLELVGQGEAGAPEGTTIVPELRITGDSVEVENISFEEINPSGDVTVIGDGVTLDNVNADNTITIEGNQASVDDSNATSIDITGSEASVSNSQATSVTIEADDTSVTGGSAETITIADGSTGSSISGTQTTEGIDDQSGNATTSDINPADDVVVNSDTGETFDSIQNAVDNASSDETLRVGAGTFNESVTVDTEGLTLEGPNAELAGDSDARGDEALINRTGTPVSGGSAVSITEAGVTVDGFQIESAAQNGISVDQPVNDTTIQNNRITSVAGNTFGSNSGPRATGNGITFGLPRDVSQTTVTGAVISDNVISGVTTEDLGTDEDRTTANGIQILTRQHNVEGMEITGNVISDLEAGTSGDSGDKRARGIIVNVGDDGGTIGAADGVTIADNDISGVTGAGGFSDATGVGLFEAGGAASDTQPRVGPENFTVTNNQFDDLTNNGKDPAPAIFVGGIETLGESHSVTQNQIDDGSIIRFAGDQIGFDPAAADALNASGNTFTDENAEVYYVDATDAADLNTVLNDNTFEPEVIAGDAAILAPPAEGEVLNLNTGERFDGDKPISTAVDNANPDDTLRVGPGTYTAGEGDNSENERTIDVTGLTLEGPNAGIDGNSSERGSEATINGPLMIGADEVTVDGLAIDDTDANSGGDLPGPGAVQIAVGGAYGDTADNATVRNNVIIAGTNNNNVNFGVVYGEGTTNATVTQNLFDEGQYSASASAAFGDQPDFEEINNTDETTG</sequence>
<dbReference type="SUPFAM" id="SSF51126">
    <property type="entry name" value="Pectin lyase-like"/>
    <property type="match status" value="3"/>
</dbReference>
<evidence type="ECO:0000256" key="1">
    <source>
        <dbReference type="SAM" id="MobiDB-lite"/>
    </source>
</evidence>
<feature type="region of interest" description="Disordered" evidence="1">
    <location>
        <begin position="1159"/>
        <end position="1183"/>
    </location>
</feature>
<feature type="region of interest" description="Disordered" evidence="1">
    <location>
        <begin position="1104"/>
        <end position="1123"/>
    </location>
</feature>
<name>A0A830EA39_9EURY</name>
<organism evidence="2 3">
    <name type="scientific">Halobellus salinus</name>
    <dbReference type="NCBI Taxonomy" id="931585"/>
    <lineage>
        <taxon>Archaea</taxon>
        <taxon>Methanobacteriati</taxon>
        <taxon>Methanobacteriota</taxon>
        <taxon>Stenosarchaea group</taxon>
        <taxon>Halobacteria</taxon>
        <taxon>Halobacteriales</taxon>
        <taxon>Haloferacaceae</taxon>
        <taxon>Halobellus</taxon>
    </lineage>
</organism>
<reference evidence="2" key="1">
    <citation type="journal article" date="2014" name="Int. J. Syst. Evol. Microbiol.">
        <title>Complete genome sequence of Corynebacterium casei LMG S-19264T (=DSM 44701T), isolated from a smear-ripened cheese.</title>
        <authorList>
            <consortium name="US DOE Joint Genome Institute (JGI-PGF)"/>
            <person name="Walter F."/>
            <person name="Albersmeier A."/>
            <person name="Kalinowski J."/>
            <person name="Ruckert C."/>
        </authorList>
    </citation>
    <scope>NUCLEOTIDE SEQUENCE</scope>
    <source>
        <strain evidence="2">JCM 14359</strain>
    </source>
</reference>
<comment type="caution">
    <text evidence="2">The sequence shown here is derived from an EMBL/GenBank/DDBJ whole genome shotgun (WGS) entry which is preliminary data.</text>
</comment>
<evidence type="ECO:0000313" key="3">
    <source>
        <dbReference type="Proteomes" id="UP000653099"/>
    </source>
</evidence>
<evidence type="ECO:0000313" key="2">
    <source>
        <dbReference type="EMBL" id="GGJ05183.1"/>
    </source>
</evidence>
<dbReference type="InterPro" id="IPR006626">
    <property type="entry name" value="PbH1"/>
</dbReference>
<feature type="region of interest" description="Disordered" evidence="1">
    <location>
        <begin position="1329"/>
        <end position="1376"/>
    </location>
</feature>
<feature type="compositionally biased region" description="Polar residues" evidence="1">
    <location>
        <begin position="1329"/>
        <end position="1339"/>
    </location>
</feature>
<dbReference type="Gene3D" id="2.160.20.10">
    <property type="entry name" value="Single-stranded right-handed beta-helix, Pectin lyase-like"/>
    <property type="match status" value="2"/>
</dbReference>
<dbReference type="InterPro" id="IPR026452">
    <property type="entry name" value="Surf_glycop_sig_pep"/>
</dbReference>
<feature type="compositionally biased region" description="Polar residues" evidence="1">
    <location>
        <begin position="339"/>
        <end position="357"/>
    </location>
</feature>
<keyword evidence="3" id="KW-1185">Reference proteome</keyword>
<dbReference type="InterPro" id="IPR012334">
    <property type="entry name" value="Pectin_lyas_fold"/>
</dbReference>
<feature type="region of interest" description="Disordered" evidence="1">
    <location>
        <begin position="1946"/>
        <end position="1967"/>
    </location>
</feature>
<feature type="compositionally biased region" description="Polar residues" evidence="1">
    <location>
        <begin position="1364"/>
        <end position="1373"/>
    </location>
</feature>
<proteinExistence type="predicted"/>
<gene>
    <name evidence="2" type="ORF">GCM10008995_13760</name>
</gene>
<feature type="compositionally biased region" description="Low complexity" evidence="1">
    <location>
        <begin position="1340"/>
        <end position="1359"/>
    </location>
</feature>
<dbReference type="Proteomes" id="UP000653099">
    <property type="component" value="Unassembled WGS sequence"/>
</dbReference>
<reference evidence="2" key="2">
    <citation type="submission" date="2020-09" db="EMBL/GenBank/DDBJ databases">
        <authorList>
            <person name="Sun Q."/>
            <person name="Ohkuma M."/>
        </authorList>
    </citation>
    <scope>NUCLEOTIDE SEQUENCE</scope>
    <source>
        <strain evidence="2">JCM 14359</strain>
    </source>
</reference>
<dbReference type="NCBIfam" id="TIGR04207">
    <property type="entry name" value="halo_sig_pep"/>
    <property type="match status" value="1"/>
</dbReference>
<protein>
    <submittedName>
        <fullName evidence="2">Uncharacterized protein</fullName>
    </submittedName>
</protein>
<dbReference type="SMART" id="SM00710">
    <property type="entry name" value="PbH1"/>
    <property type="match status" value="7"/>
</dbReference>
<dbReference type="EMBL" id="BMOC01000007">
    <property type="protein sequence ID" value="GGJ05183.1"/>
    <property type="molecule type" value="Genomic_DNA"/>
</dbReference>
<feature type="region of interest" description="Disordered" evidence="1">
    <location>
        <begin position="316"/>
        <end position="372"/>
    </location>
</feature>
<accession>A0A830EA39</accession>
<dbReference type="OrthoDB" id="270500at2157"/>
<dbReference type="InterPro" id="IPR011050">
    <property type="entry name" value="Pectin_lyase_fold/virulence"/>
</dbReference>
<feature type="compositionally biased region" description="Acidic residues" evidence="1">
    <location>
        <begin position="1954"/>
        <end position="1967"/>
    </location>
</feature>